<dbReference type="EMBL" id="CAMGZC010000368">
    <property type="protein sequence ID" value="CAI0646844.1"/>
    <property type="molecule type" value="Genomic_DNA"/>
</dbReference>
<name>A0A9W4WC50_9PEZI</name>
<organism evidence="3 4">
    <name type="scientific">Colletotrichum noveboracense</name>
    <dbReference type="NCBI Taxonomy" id="2664923"/>
    <lineage>
        <taxon>Eukaryota</taxon>
        <taxon>Fungi</taxon>
        <taxon>Dikarya</taxon>
        <taxon>Ascomycota</taxon>
        <taxon>Pezizomycotina</taxon>
        <taxon>Sordariomycetes</taxon>
        <taxon>Hypocreomycetidae</taxon>
        <taxon>Glomerellales</taxon>
        <taxon>Glomerellaceae</taxon>
        <taxon>Colletotrichum</taxon>
        <taxon>Colletotrichum gloeosporioides species complex</taxon>
    </lineage>
</organism>
<proteinExistence type="predicted"/>
<dbReference type="InterPro" id="IPR054471">
    <property type="entry name" value="GPIID_WHD"/>
</dbReference>
<protein>
    <submittedName>
        <fullName evidence="3">Uncharacterized protein</fullName>
    </submittedName>
</protein>
<keyword evidence="4" id="KW-1185">Reference proteome</keyword>
<feature type="domain" description="GPI inositol-deacylase winged helix" evidence="1">
    <location>
        <begin position="338"/>
        <end position="419"/>
    </location>
</feature>
<dbReference type="AlphaFoldDB" id="A0A9W4WC50"/>
<reference evidence="3" key="1">
    <citation type="submission" date="2022-08" db="EMBL/GenBank/DDBJ databases">
        <authorList>
            <person name="Giroux E."/>
            <person name="Giroux E."/>
        </authorList>
    </citation>
    <scope>NUCLEOTIDE SEQUENCE</scope>
    <source>
        <strain evidence="3">H1091258</strain>
    </source>
</reference>
<dbReference type="Pfam" id="PF22939">
    <property type="entry name" value="WHD_GPIID"/>
    <property type="match status" value="1"/>
</dbReference>
<evidence type="ECO:0000313" key="4">
    <source>
        <dbReference type="Proteomes" id="UP001152533"/>
    </source>
</evidence>
<feature type="domain" description="DUF7708" evidence="2">
    <location>
        <begin position="33"/>
        <end position="173"/>
    </location>
</feature>
<gene>
    <name evidence="3" type="ORF">CGXH109_LOCUS59214</name>
</gene>
<sequence length="643" mass="73175">MDVSCDASQVIAFTAGLDVVDPNRRGRSIATRLHSILETVQRFSEVVGIYVSSHPEIAGLVWGSVRLAFTVLANFTSFFQTFSELLNGFDTLLPQFKEYQVLFPEYLPLRNSVYDFHSAIISCCTQVISSTRRTWSQQAWASFTSSFESEIRPRVAEIREKAELVKSQAALAKAQDDTKQRNWFWKNYTIHSLLETFSDLMQMNTGSGAVKILISARESTTKDIDRALAPTKHLRTGFDNTNADLARYAEDILAKKRDTGQLDIRDETLMDEIMDKLRTGGEGMFLWVFYSVEDICSCARDDDIRQTLKVLPRALSDTFDRALGRILSFQPLSKVDIIQKIFKWVAAVRRPVTRWELGEALGVNILQGSSIRDQIVNGTERIPEWCENLIQIEPGGETVRFFHHSIKTHLLETTSKAELEIFHVDLKAWDHHIGEVCVTYLNFSDFERALTEFSPNTSSFLVRQIAMSSEGRSIPGAVRKQASLNALPFTLRYKAARLLRRFSKSKRSGESLSAPEDGCTSEDVSKFFNDYPFLLYATTYWFHHTSYFLQNTTKTWKLWKDRVTKSIFEDEESWADFGPQPPGFETFESTSWLAGQGDLLVAASAVGVSETENRRAERVMLHKAIIFADFIAHEALLNHFELL</sequence>
<dbReference type="PANTHER" id="PTHR10039">
    <property type="entry name" value="AMELOGENIN"/>
    <property type="match status" value="1"/>
</dbReference>
<dbReference type="InterPro" id="IPR056125">
    <property type="entry name" value="DUF7708"/>
</dbReference>
<dbReference type="Pfam" id="PF24809">
    <property type="entry name" value="DUF7708"/>
    <property type="match status" value="1"/>
</dbReference>
<comment type="caution">
    <text evidence="3">The sequence shown here is derived from an EMBL/GenBank/DDBJ whole genome shotgun (WGS) entry which is preliminary data.</text>
</comment>
<dbReference type="Proteomes" id="UP001152533">
    <property type="component" value="Unassembled WGS sequence"/>
</dbReference>
<accession>A0A9W4WC50</accession>
<evidence type="ECO:0000259" key="2">
    <source>
        <dbReference type="Pfam" id="PF24809"/>
    </source>
</evidence>
<evidence type="ECO:0000259" key="1">
    <source>
        <dbReference type="Pfam" id="PF22939"/>
    </source>
</evidence>
<evidence type="ECO:0000313" key="3">
    <source>
        <dbReference type="EMBL" id="CAI0646844.1"/>
    </source>
</evidence>